<keyword evidence="3" id="KW-1185">Reference proteome</keyword>
<accession>A0A9X1VAW7</accession>
<dbReference type="Proteomes" id="UP001139263">
    <property type="component" value="Unassembled WGS sequence"/>
</dbReference>
<dbReference type="AlphaFoldDB" id="A0A9X1VAW7"/>
<protein>
    <submittedName>
        <fullName evidence="2">Uncharacterized protein</fullName>
    </submittedName>
</protein>
<proteinExistence type="predicted"/>
<organism evidence="2 3">
    <name type="scientific">Sulfoacidibacillus ferrooxidans</name>
    <dbReference type="NCBI Taxonomy" id="2005001"/>
    <lineage>
        <taxon>Bacteria</taxon>
        <taxon>Bacillati</taxon>
        <taxon>Bacillota</taxon>
        <taxon>Bacilli</taxon>
        <taxon>Bacillales</taxon>
        <taxon>Alicyclobacillaceae</taxon>
        <taxon>Sulfoacidibacillus</taxon>
    </lineage>
</organism>
<sequence>MGQLRSTQAILYGMQMAMLEERIRLDKESLKKIAYIPHPRQYPMEQAIIVGFAQACLSIGEEEEVWQISGVKGAFETVHIEAVSTESSTKGKFSGNTNHAETREHSCDEVYC</sequence>
<gene>
    <name evidence="2" type="ORF">MM817_02935</name>
</gene>
<comment type="caution">
    <text evidence="2">The sequence shown here is derived from an EMBL/GenBank/DDBJ whole genome shotgun (WGS) entry which is preliminary data.</text>
</comment>
<feature type="region of interest" description="Disordered" evidence="1">
    <location>
        <begin position="85"/>
        <end position="107"/>
    </location>
</feature>
<reference evidence="2" key="1">
    <citation type="submission" date="2022-03" db="EMBL/GenBank/DDBJ databases">
        <title>Draft Genome Sequence of Firmicute Strain S0AB, a Heterotrophic Iron/Sulfur-Oxidizing Extreme Acidophile.</title>
        <authorList>
            <person name="Vergara E."/>
            <person name="Pakostova E."/>
            <person name="Johnson D.B."/>
            <person name="Holmes D.S."/>
        </authorList>
    </citation>
    <scope>NUCLEOTIDE SEQUENCE</scope>
    <source>
        <strain evidence="2">S0AB</strain>
    </source>
</reference>
<dbReference type="EMBL" id="JALBUF010000019">
    <property type="protein sequence ID" value="MCI0184638.1"/>
    <property type="molecule type" value="Genomic_DNA"/>
</dbReference>
<name>A0A9X1VAW7_9BACL</name>
<evidence type="ECO:0000256" key="1">
    <source>
        <dbReference type="SAM" id="MobiDB-lite"/>
    </source>
</evidence>
<evidence type="ECO:0000313" key="2">
    <source>
        <dbReference type="EMBL" id="MCI0184638.1"/>
    </source>
</evidence>
<dbReference type="RefSeq" id="WP_241716472.1">
    <property type="nucleotide sequence ID" value="NZ_JALBUF010000019.1"/>
</dbReference>
<evidence type="ECO:0000313" key="3">
    <source>
        <dbReference type="Proteomes" id="UP001139263"/>
    </source>
</evidence>
<feature type="compositionally biased region" description="Polar residues" evidence="1">
    <location>
        <begin position="85"/>
        <end position="99"/>
    </location>
</feature>